<dbReference type="NCBIfam" id="NF004584">
    <property type="entry name" value="PRK05928.2-1"/>
    <property type="match status" value="1"/>
</dbReference>
<dbReference type="Proteomes" id="UP000830167">
    <property type="component" value="Chromosome"/>
</dbReference>
<protein>
    <submittedName>
        <fullName evidence="2">Uroporphyrinogen-III synthase</fullName>
        <ecNumber evidence="2">4.2.1.75</ecNumber>
    </submittedName>
</protein>
<evidence type="ECO:0000313" key="3">
    <source>
        <dbReference type="Proteomes" id="UP000830167"/>
    </source>
</evidence>
<name>A0ABY4CTK3_9BACL</name>
<keyword evidence="3" id="KW-1185">Reference proteome</keyword>
<gene>
    <name evidence="2" type="ORF">LSG31_10750</name>
</gene>
<evidence type="ECO:0000259" key="1">
    <source>
        <dbReference type="Pfam" id="PF02602"/>
    </source>
</evidence>
<dbReference type="Gene3D" id="3.40.50.10090">
    <property type="match status" value="2"/>
</dbReference>
<dbReference type="EMBL" id="CP089291">
    <property type="protein sequence ID" value="UOF92586.1"/>
    <property type="molecule type" value="Genomic_DNA"/>
</dbReference>
<dbReference type="CDD" id="cd06578">
    <property type="entry name" value="HemD"/>
    <property type="match status" value="1"/>
</dbReference>
<sequence length="273" mass="30506">MLSLEGKRVVLTGSRKTADLSVIVEKFRGIPVLRPTQTTVAVNDHEVEREVVAFIERATDWVILTTGVGGEILCQAAERLGIQEDFILKLRTSRIAARGYKTVRFLKTLEIEPTVRDDDGTTAGLLRALEHFDLKGKKISLQLYGDHAPRLVQWLKAQNAEIYEILPYKHIAPELSIVETLISEILQGEVDAVTFTSTPQVRFLMEYARKKAVSQQIVAAFQGDIVAVAVGKVTAEALKEEGIDRVITPKEERMGSMIAALARYYEENRKSDK</sequence>
<organism evidence="2 3">
    <name type="scientific">Fodinisporobacter ferrooxydans</name>
    <dbReference type="NCBI Taxonomy" id="2901836"/>
    <lineage>
        <taxon>Bacteria</taxon>
        <taxon>Bacillati</taxon>
        <taxon>Bacillota</taxon>
        <taxon>Bacilli</taxon>
        <taxon>Bacillales</taxon>
        <taxon>Alicyclobacillaceae</taxon>
        <taxon>Fodinisporobacter</taxon>
    </lineage>
</organism>
<dbReference type="Pfam" id="PF02602">
    <property type="entry name" value="HEM4"/>
    <property type="match status" value="1"/>
</dbReference>
<accession>A0ABY4CTK3</accession>
<dbReference type="InterPro" id="IPR036108">
    <property type="entry name" value="4pyrrol_syn_uPrphyn_synt_sf"/>
</dbReference>
<dbReference type="RefSeq" id="WP_347439254.1">
    <property type="nucleotide sequence ID" value="NZ_CP089291.1"/>
</dbReference>
<reference evidence="2" key="1">
    <citation type="submission" date="2021-12" db="EMBL/GenBank/DDBJ databases">
        <title>Alicyclobacillaceae gen. nov., sp. nov., isolated from chalcocite enrichment system.</title>
        <authorList>
            <person name="Jiang Z."/>
        </authorList>
    </citation>
    <scope>NUCLEOTIDE SEQUENCE</scope>
    <source>
        <strain evidence="2">MYW30-H2</strain>
    </source>
</reference>
<dbReference type="InterPro" id="IPR039793">
    <property type="entry name" value="UROS/Hem4"/>
</dbReference>
<dbReference type="PANTHER" id="PTHR40082:SF1">
    <property type="entry name" value="BLR5956 PROTEIN"/>
    <property type="match status" value="1"/>
</dbReference>
<feature type="domain" description="Tetrapyrrole biosynthesis uroporphyrinogen III synthase" evidence="1">
    <location>
        <begin position="21"/>
        <end position="259"/>
    </location>
</feature>
<proteinExistence type="predicted"/>
<dbReference type="EC" id="4.2.1.75" evidence="2"/>
<dbReference type="PANTHER" id="PTHR40082">
    <property type="entry name" value="BLR5956 PROTEIN"/>
    <property type="match status" value="1"/>
</dbReference>
<dbReference type="GO" id="GO:0004852">
    <property type="term" value="F:uroporphyrinogen-III synthase activity"/>
    <property type="evidence" value="ECO:0007669"/>
    <property type="project" value="UniProtKB-EC"/>
</dbReference>
<dbReference type="InterPro" id="IPR003754">
    <property type="entry name" value="4pyrrol_synth_uPrphyn_synth"/>
</dbReference>
<dbReference type="SUPFAM" id="SSF69618">
    <property type="entry name" value="HemD-like"/>
    <property type="match status" value="1"/>
</dbReference>
<keyword evidence="2" id="KW-0456">Lyase</keyword>
<evidence type="ECO:0000313" key="2">
    <source>
        <dbReference type="EMBL" id="UOF92586.1"/>
    </source>
</evidence>